<dbReference type="PROSITE" id="PS50280">
    <property type="entry name" value="SET"/>
    <property type="match status" value="1"/>
</dbReference>
<dbReference type="InterPro" id="IPR046341">
    <property type="entry name" value="SET_dom_sf"/>
</dbReference>
<comment type="caution">
    <text evidence="3">The sequence shown here is derived from an EMBL/GenBank/DDBJ whole genome shotgun (WGS) entry which is preliminary data.</text>
</comment>
<feature type="region of interest" description="Disordered" evidence="1">
    <location>
        <begin position="39"/>
        <end position="79"/>
    </location>
</feature>
<name>A0A395NPE7_TRIAR</name>
<dbReference type="InterPro" id="IPR001214">
    <property type="entry name" value="SET_dom"/>
</dbReference>
<feature type="domain" description="SET" evidence="2">
    <location>
        <begin position="110"/>
        <end position="246"/>
    </location>
</feature>
<dbReference type="PANTHER" id="PTHR47332">
    <property type="entry name" value="SET DOMAIN-CONTAINING PROTEIN 5"/>
    <property type="match status" value="1"/>
</dbReference>
<sequence length="282" mass="31252">MNTSQGDSLKKKSVLGCSQHLSMLSSQWKIGLIKIRSMMESSDESPGSEDEPCECVHDVNESLPPDADTEPEEGTDKHTNLHSEIPSIIEEALVPPLTRKMSPGLMYHNEYFEVAKSSVAGWGAFAVRDLAKGDVILREIPLFVAETDNVFHEFYKLDKDAMDVALSLHSHGLIKGGTPKIIGIWQTNCFAVTHHMAGLFPIAARFNHACYPANNVDYQYDHDNNALTMMAREDIAAGKELTISYGMNLSPLLLYLCYGFRCSCGGCKGLNDEEVAIFTMQW</sequence>
<gene>
    <name evidence="3" type="ORF">TARUN_4405</name>
</gene>
<accession>A0A395NPE7</accession>
<reference evidence="3 4" key="1">
    <citation type="journal article" date="2018" name="PLoS Pathog.">
        <title>Evolution of structural diversity of trichothecenes, a family of toxins produced by plant pathogenic and entomopathogenic fungi.</title>
        <authorList>
            <person name="Proctor R.H."/>
            <person name="McCormick S.P."/>
            <person name="Kim H.S."/>
            <person name="Cardoza R.E."/>
            <person name="Stanley A.M."/>
            <person name="Lindo L."/>
            <person name="Kelly A."/>
            <person name="Brown D.W."/>
            <person name="Lee T."/>
            <person name="Vaughan M.M."/>
            <person name="Alexander N.J."/>
            <person name="Busman M."/>
            <person name="Gutierrez S."/>
        </authorList>
    </citation>
    <scope>NUCLEOTIDE SEQUENCE [LARGE SCALE GENOMIC DNA]</scope>
    <source>
        <strain evidence="3 4">IBT 40837</strain>
    </source>
</reference>
<keyword evidence="4" id="KW-1185">Reference proteome</keyword>
<dbReference type="EMBL" id="PXOA01000250">
    <property type="protein sequence ID" value="RFU77821.1"/>
    <property type="molecule type" value="Genomic_DNA"/>
</dbReference>
<dbReference type="Proteomes" id="UP000266272">
    <property type="component" value="Unassembled WGS sequence"/>
</dbReference>
<dbReference type="PANTHER" id="PTHR47332:SF4">
    <property type="entry name" value="SET DOMAIN-CONTAINING PROTEIN 5"/>
    <property type="match status" value="1"/>
</dbReference>
<dbReference type="Gene3D" id="2.170.270.10">
    <property type="entry name" value="SET domain"/>
    <property type="match status" value="1"/>
</dbReference>
<feature type="compositionally biased region" description="Acidic residues" evidence="1">
    <location>
        <begin position="41"/>
        <end position="53"/>
    </location>
</feature>
<dbReference type="Pfam" id="PF00856">
    <property type="entry name" value="SET"/>
    <property type="match status" value="1"/>
</dbReference>
<evidence type="ECO:0000313" key="3">
    <source>
        <dbReference type="EMBL" id="RFU77821.1"/>
    </source>
</evidence>
<dbReference type="OrthoDB" id="3180714at2759"/>
<dbReference type="STRING" id="490622.A0A395NPE7"/>
<proteinExistence type="predicted"/>
<protein>
    <submittedName>
        <fullName evidence="3">Set domain-containing</fullName>
    </submittedName>
</protein>
<dbReference type="InterPro" id="IPR053185">
    <property type="entry name" value="SET_domain_protein"/>
</dbReference>
<dbReference type="AlphaFoldDB" id="A0A395NPE7"/>
<evidence type="ECO:0000313" key="4">
    <source>
        <dbReference type="Proteomes" id="UP000266272"/>
    </source>
</evidence>
<organism evidence="3 4">
    <name type="scientific">Trichoderma arundinaceum</name>
    <dbReference type="NCBI Taxonomy" id="490622"/>
    <lineage>
        <taxon>Eukaryota</taxon>
        <taxon>Fungi</taxon>
        <taxon>Dikarya</taxon>
        <taxon>Ascomycota</taxon>
        <taxon>Pezizomycotina</taxon>
        <taxon>Sordariomycetes</taxon>
        <taxon>Hypocreomycetidae</taxon>
        <taxon>Hypocreales</taxon>
        <taxon>Hypocreaceae</taxon>
        <taxon>Trichoderma</taxon>
    </lineage>
</organism>
<dbReference type="SMART" id="SM00317">
    <property type="entry name" value="SET"/>
    <property type="match status" value="1"/>
</dbReference>
<dbReference type="SUPFAM" id="SSF82199">
    <property type="entry name" value="SET domain"/>
    <property type="match status" value="1"/>
</dbReference>
<dbReference type="CDD" id="cd20071">
    <property type="entry name" value="SET_SMYD"/>
    <property type="match status" value="1"/>
</dbReference>
<evidence type="ECO:0000259" key="2">
    <source>
        <dbReference type="PROSITE" id="PS50280"/>
    </source>
</evidence>
<evidence type="ECO:0000256" key="1">
    <source>
        <dbReference type="SAM" id="MobiDB-lite"/>
    </source>
</evidence>